<proteinExistence type="predicted"/>
<organism evidence="2 3">
    <name type="scientific">Amanita muscaria (strain Koide BX008)</name>
    <dbReference type="NCBI Taxonomy" id="946122"/>
    <lineage>
        <taxon>Eukaryota</taxon>
        <taxon>Fungi</taxon>
        <taxon>Dikarya</taxon>
        <taxon>Basidiomycota</taxon>
        <taxon>Agaricomycotina</taxon>
        <taxon>Agaricomycetes</taxon>
        <taxon>Agaricomycetidae</taxon>
        <taxon>Agaricales</taxon>
        <taxon>Pluteineae</taxon>
        <taxon>Amanitaceae</taxon>
        <taxon>Amanita</taxon>
    </lineage>
</organism>
<dbReference type="EMBL" id="KN818315">
    <property type="protein sequence ID" value="KIL59464.1"/>
    <property type="molecule type" value="Genomic_DNA"/>
</dbReference>
<sequence>MPAWTSPPTRRELTLLLFCFAVYIISYNIDSSLRLLGVDPGEKGVVLGLAETKHIGNDGRKPKGWNDAAEDLIYGTWAWDEGHVAGDGSERSQGKGSGRYGAMWMSKSDIAALSSEAGLGDTTVNQAVYWWQNGLPTTKVVKNVPGYTILDNVIIFNYTTYIVTDDPSFPNITSIVAAPSMKGNRWQIVKVEEGRSILGAFGGVVRDVTWISTDQTPHNSTLFALWRTYSWLDQAIDPVGRTTLPAPVRLVFPSINFFTDANPPFDQTLIRRRRADTGFHPYLAKAAFPRLDVLYSEDWEDYHKMEVPFVIERLIVADRAASQKSLEPNEPIFTPSMNLDASPNWWEPIRRALTTYLDLGEDSASKHVVTYLHTQGDTKGSRLRDEDHDRLVRSLESLASDNSYEFNVVSTSTAETKWDTKMSAIARSTIVLGVYGDHLFDSMFMKRSPESTLMELFPDATFVRDRELAARSIGLQYVALAGDRKYTSDTLPPTLPPNTASSLVVNIDAEAIIGAVQAVLSKS</sequence>
<evidence type="ECO:0000256" key="1">
    <source>
        <dbReference type="SAM" id="Phobius"/>
    </source>
</evidence>
<dbReference type="HOGENOM" id="CLU_033167_0_0_1"/>
<dbReference type="Proteomes" id="UP000054549">
    <property type="component" value="Unassembled WGS sequence"/>
</dbReference>
<reference evidence="2 3" key="1">
    <citation type="submission" date="2014-04" db="EMBL/GenBank/DDBJ databases">
        <title>Evolutionary Origins and Diversification of the Mycorrhizal Mutualists.</title>
        <authorList>
            <consortium name="DOE Joint Genome Institute"/>
            <consortium name="Mycorrhizal Genomics Consortium"/>
            <person name="Kohler A."/>
            <person name="Kuo A."/>
            <person name="Nagy L.G."/>
            <person name="Floudas D."/>
            <person name="Copeland A."/>
            <person name="Barry K.W."/>
            <person name="Cichocki N."/>
            <person name="Veneault-Fourrey C."/>
            <person name="LaButti K."/>
            <person name="Lindquist E.A."/>
            <person name="Lipzen A."/>
            <person name="Lundell T."/>
            <person name="Morin E."/>
            <person name="Murat C."/>
            <person name="Riley R."/>
            <person name="Ohm R."/>
            <person name="Sun H."/>
            <person name="Tunlid A."/>
            <person name="Henrissat B."/>
            <person name="Grigoriev I.V."/>
            <person name="Hibbett D.S."/>
            <person name="Martin F."/>
        </authorList>
    </citation>
    <scope>NUCLEOTIDE SEQUENCE [LARGE SCALE GENOMIC DNA]</scope>
    <source>
        <strain evidence="2 3">Koide BX008</strain>
    </source>
</reference>
<dbReference type="AlphaFoldDB" id="A0A0C2SZ82"/>
<keyword evidence="1" id="KW-0472">Membrane</keyword>
<protein>
    <submittedName>
        <fullName evidence="2">Uncharacterized protein</fullName>
    </submittedName>
</protein>
<gene>
    <name evidence="2" type="ORF">M378DRAFT_85041</name>
</gene>
<accession>A0A0C2SZ82</accession>
<keyword evidence="3" id="KW-1185">Reference proteome</keyword>
<keyword evidence="1" id="KW-0812">Transmembrane</keyword>
<name>A0A0C2SZ82_AMAMK</name>
<feature type="transmembrane region" description="Helical" evidence="1">
    <location>
        <begin position="12"/>
        <end position="29"/>
    </location>
</feature>
<keyword evidence="1" id="KW-1133">Transmembrane helix</keyword>
<dbReference type="InParanoid" id="A0A0C2SZ82"/>
<evidence type="ECO:0000313" key="3">
    <source>
        <dbReference type="Proteomes" id="UP000054549"/>
    </source>
</evidence>
<evidence type="ECO:0000313" key="2">
    <source>
        <dbReference type="EMBL" id="KIL59464.1"/>
    </source>
</evidence>
<dbReference type="OrthoDB" id="529273at2759"/>
<dbReference type="STRING" id="946122.A0A0C2SZ82"/>